<dbReference type="EMBL" id="WTYP01000001">
    <property type="protein sequence ID" value="MXP46436.1"/>
    <property type="molecule type" value="Genomic_DNA"/>
</dbReference>
<dbReference type="PANTHER" id="PTHR11863">
    <property type="entry name" value="STEROL DESATURASE"/>
    <property type="match status" value="1"/>
</dbReference>
<sequence>MNAAQQTLLSKIGEHMMHAMYFDLSRYLIAAGVLTAILWAGGRWLEVRRIQNRRAKRQDYTREFFSSIRTVFFFGVTTISTLVMREYGLVNFTIQEFSILTLAWQTAVMVIAHDAYFYWMHRGLHHRKLFKATHLHHHKSRTPTPWAAYSFSTWEAITEAAFVPLFLLATSLLGITYVGFAIFLFLWHMIIRNVIGHAGIEIYPRGWVDNRVTQWWNTTTHHDLHHSSGNYNFGLYFTWWDRWMGTEHPRYKQEFRKVTSRQGETVTGEAAVN</sequence>
<evidence type="ECO:0000259" key="6">
    <source>
        <dbReference type="Pfam" id="PF04116"/>
    </source>
</evidence>
<dbReference type="OrthoDB" id="9770329at2"/>
<feature type="transmembrane region" description="Helical" evidence="5">
    <location>
        <begin position="165"/>
        <end position="187"/>
    </location>
</feature>
<evidence type="ECO:0000256" key="3">
    <source>
        <dbReference type="ARBA" id="ARBA00022989"/>
    </source>
</evidence>
<feature type="transmembrane region" description="Helical" evidence="5">
    <location>
        <begin position="66"/>
        <end position="85"/>
    </location>
</feature>
<comment type="caution">
    <text evidence="7">The sequence shown here is derived from an EMBL/GenBank/DDBJ whole genome shotgun (WGS) entry which is preliminary data.</text>
</comment>
<evidence type="ECO:0000256" key="4">
    <source>
        <dbReference type="ARBA" id="ARBA00023136"/>
    </source>
</evidence>
<evidence type="ECO:0000256" key="1">
    <source>
        <dbReference type="ARBA" id="ARBA00004370"/>
    </source>
</evidence>
<keyword evidence="2 5" id="KW-0812">Transmembrane</keyword>
<evidence type="ECO:0000256" key="2">
    <source>
        <dbReference type="ARBA" id="ARBA00022692"/>
    </source>
</evidence>
<accession>A0A6I4V046</accession>
<dbReference type="GO" id="GO:0008610">
    <property type="term" value="P:lipid biosynthetic process"/>
    <property type="evidence" value="ECO:0007669"/>
    <property type="project" value="InterPro"/>
</dbReference>
<feature type="domain" description="Fatty acid hydroxylase" evidence="6">
    <location>
        <begin position="107"/>
        <end position="246"/>
    </location>
</feature>
<dbReference type="Proteomes" id="UP000471435">
    <property type="component" value="Unassembled WGS sequence"/>
</dbReference>
<proteinExistence type="predicted"/>
<keyword evidence="8" id="KW-1185">Reference proteome</keyword>
<keyword evidence="4 5" id="KW-0472">Membrane</keyword>
<dbReference type="GO" id="GO:0016020">
    <property type="term" value="C:membrane"/>
    <property type="evidence" value="ECO:0007669"/>
    <property type="project" value="UniProtKB-SubCell"/>
</dbReference>
<feature type="transmembrane region" description="Helical" evidence="5">
    <location>
        <begin position="97"/>
        <end position="119"/>
    </location>
</feature>
<dbReference type="InterPro" id="IPR006694">
    <property type="entry name" value="Fatty_acid_hydroxylase"/>
</dbReference>
<dbReference type="InterPro" id="IPR050307">
    <property type="entry name" value="Sterol_Desaturase_Related"/>
</dbReference>
<dbReference type="Pfam" id="PF04116">
    <property type="entry name" value="FA_hydroxylase"/>
    <property type="match status" value="1"/>
</dbReference>
<evidence type="ECO:0000313" key="8">
    <source>
        <dbReference type="Proteomes" id="UP000471435"/>
    </source>
</evidence>
<dbReference type="RefSeq" id="WP_160729668.1">
    <property type="nucleotide sequence ID" value="NZ_WTYP01000001.1"/>
</dbReference>
<keyword evidence="3 5" id="KW-1133">Transmembrane helix</keyword>
<comment type="subcellular location">
    <subcellularLocation>
        <location evidence="1">Membrane</location>
    </subcellularLocation>
</comment>
<feature type="transmembrane region" description="Helical" evidence="5">
    <location>
        <begin position="24"/>
        <end position="45"/>
    </location>
</feature>
<reference evidence="7 8" key="1">
    <citation type="submission" date="2019-12" db="EMBL/GenBank/DDBJ databases">
        <title>Genomic-based taxomic classification of the family Erythrobacteraceae.</title>
        <authorList>
            <person name="Xu L."/>
        </authorList>
    </citation>
    <scope>NUCLEOTIDE SEQUENCE [LARGE SCALE GENOMIC DNA]</scope>
    <source>
        <strain evidence="7 8">SW-109</strain>
    </source>
</reference>
<dbReference type="GO" id="GO:0016491">
    <property type="term" value="F:oxidoreductase activity"/>
    <property type="evidence" value="ECO:0007669"/>
    <property type="project" value="InterPro"/>
</dbReference>
<organism evidence="7 8">
    <name type="scientific">Pontixanthobacter luteolus</name>
    <dbReference type="NCBI Taxonomy" id="295089"/>
    <lineage>
        <taxon>Bacteria</taxon>
        <taxon>Pseudomonadati</taxon>
        <taxon>Pseudomonadota</taxon>
        <taxon>Alphaproteobacteria</taxon>
        <taxon>Sphingomonadales</taxon>
        <taxon>Erythrobacteraceae</taxon>
        <taxon>Pontixanthobacter</taxon>
    </lineage>
</organism>
<dbReference type="AlphaFoldDB" id="A0A6I4V046"/>
<evidence type="ECO:0000313" key="7">
    <source>
        <dbReference type="EMBL" id="MXP46436.1"/>
    </source>
</evidence>
<gene>
    <name evidence="7" type="ORF">GRI43_03380</name>
</gene>
<evidence type="ECO:0000256" key="5">
    <source>
        <dbReference type="SAM" id="Phobius"/>
    </source>
</evidence>
<name>A0A6I4V046_9SPHN</name>
<protein>
    <submittedName>
        <fullName evidence="7">Sterol desaturase family protein</fullName>
    </submittedName>
</protein>
<dbReference type="GO" id="GO:0005506">
    <property type="term" value="F:iron ion binding"/>
    <property type="evidence" value="ECO:0007669"/>
    <property type="project" value="InterPro"/>
</dbReference>